<reference evidence="1" key="1">
    <citation type="submission" date="2016-02" db="EMBL/GenBank/DDBJ databases">
        <title>Halorhodospira halochloris DSM-1059 complete genome, version 2.</title>
        <authorList>
            <person name="Tsukatani Y."/>
        </authorList>
    </citation>
    <scope>NUCLEOTIDE SEQUENCE</scope>
    <source>
        <strain evidence="1">DSM 1059</strain>
    </source>
</reference>
<name>A0A2Z6EZE3_HALHR</name>
<proteinExistence type="predicted"/>
<dbReference type="EMBL" id="AP017372">
    <property type="protein sequence ID" value="BBE11002.1"/>
    <property type="molecule type" value="Genomic_DNA"/>
</dbReference>
<evidence type="ECO:0000313" key="1">
    <source>
        <dbReference type="EMBL" id="BBE11002.1"/>
    </source>
</evidence>
<evidence type="ECO:0000313" key="2">
    <source>
        <dbReference type="Proteomes" id="UP000218890"/>
    </source>
</evidence>
<dbReference type="Proteomes" id="UP000218890">
    <property type="component" value="Chromosome"/>
</dbReference>
<protein>
    <submittedName>
        <fullName evidence="1">Uncharacterized protein</fullName>
    </submittedName>
</protein>
<gene>
    <name evidence="1" type="ORF">HH1059_05990</name>
</gene>
<accession>A0A2Z6EZE3</accession>
<dbReference type="KEGG" id="hhk:HH1059_05990"/>
<keyword evidence="2" id="KW-1185">Reference proteome</keyword>
<organism evidence="1 2">
    <name type="scientific">Halorhodospira halochloris</name>
    <name type="common">Ectothiorhodospira halochloris</name>
    <dbReference type="NCBI Taxonomy" id="1052"/>
    <lineage>
        <taxon>Bacteria</taxon>
        <taxon>Pseudomonadati</taxon>
        <taxon>Pseudomonadota</taxon>
        <taxon>Gammaproteobacteria</taxon>
        <taxon>Chromatiales</taxon>
        <taxon>Ectothiorhodospiraceae</taxon>
        <taxon>Halorhodospira</taxon>
    </lineage>
</organism>
<dbReference type="AlphaFoldDB" id="A0A2Z6EZE3"/>
<sequence>MSDIDRGAAHLEGALNYCYGTVDPGTKTAWVSKVDLSHGLSPDILSALSHLSLRAPLNKLPTPEPLTAQVWSSWRQGWRHEASRDGLTAPSTPGQ</sequence>